<reference evidence="2" key="1">
    <citation type="submission" date="2019-01" db="EMBL/GenBank/DDBJ databases">
        <title>Draft genome sequences of three monokaryotic isolates of the white-rot basidiomycete fungus Dichomitus squalens.</title>
        <authorList>
            <consortium name="DOE Joint Genome Institute"/>
            <person name="Lopez S.C."/>
            <person name="Andreopoulos B."/>
            <person name="Pangilinan J."/>
            <person name="Lipzen A."/>
            <person name="Riley R."/>
            <person name="Ahrendt S."/>
            <person name="Ng V."/>
            <person name="Barry K."/>
            <person name="Daum C."/>
            <person name="Grigoriev I.V."/>
            <person name="Hilden K.S."/>
            <person name="Makela M.R."/>
            <person name="de Vries R.P."/>
        </authorList>
    </citation>
    <scope>NUCLEOTIDE SEQUENCE [LARGE SCALE GENOMIC DNA]</scope>
    <source>
        <strain evidence="2">OM18370.1</strain>
    </source>
</reference>
<name>A0A4V2JZC0_9APHY</name>
<dbReference type="Proteomes" id="UP000292957">
    <property type="component" value="Unassembled WGS sequence"/>
</dbReference>
<protein>
    <submittedName>
        <fullName evidence="2">Uncharacterized protein</fullName>
    </submittedName>
</protein>
<gene>
    <name evidence="2" type="ORF">BD311DRAFT_766618</name>
</gene>
<dbReference type="EMBL" id="ML143480">
    <property type="protein sequence ID" value="TBU24423.1"/>
    <property type="molecule type" value="Genomic_DNA"/>
</dbReference>
<feature type="non-terminal residue" evidence="2">
    <location>
        <position position="132"/>
    </location>
</feature>
<feature type="compositionally biased region" description="Basic and acidic residues" evidence="1">
    <location>
        <begin position="49"/>
        <end position="60"/>
    </location>
</feature>
<evidence type="ECO:0000256" key="1">
    <source>
        <dbReference type="SAM" id="MobiDB-lite"/>
    </source>
</evidence>
<feature type="region of interest" description="Disordered" evidence="1">
    <location>
        <begin position="89"/>
        <end position="132"/>
    </location>
</feature>
<sequence length="132" mass="14113">MLTDVQALRNPLAHVGPSTRRSYGIRLTSKGARVRTEGARARASTNNPELKRDSDCERTKKGPGLLNGQSADTSLELGLTLSYDKENLEHGHNLDGATAPLLLTESSQHPPPSRVDQVSPGTWASSRGGGRS</sequence>
<accession>A0A4V2JZC0</accession>
<organism evidence="2">
    <name type="scientific">Dichomitus squalens</name>
    <dbReference type="NCBI Taxonomy" id="114155"/>
    <lineage>
        <taxon>Eukaryota</taxon>
        <taxon>Fungi</taxon>
        <taxon>Dikarya</taxon>
        <taxon>Basidiomycota</taxon>
        <taxon>Agaricomycotina</taxon>
        <taxon>Agaricomycetes</taxon>
        <taxon>Polyporales</taxon>
        <taxon>Polyporaceae</taxon>
        <taxon>Dichomitus</taxon>
    </lineage>
</organism>
<feature type="region of interest" description="Disordered" evidence="1">
    <location>
        <begin position="1"/>
        <end position="73"/>
    </location>
</feature>
<evidence type="ECO:0000313" key="2">
    <source>
        <dbReference type="EMBL" id="TBU24423.1"/>
    </source>
</evidence>
<proteinExistence type="predicted"/>
<dbReference type="AlphaFoldDB" id="A0A4V2JZC0"/>